<organism evidence="1 2">
    <name type="scientific">Ignisphaera aggregans (strain DSM 17230 / JCM 13409 / AQ1.S1)</name>
    <dbReference type="NCBI Taxonomy" id="583356"/>
    <lineage>
        <taxon>Archaea</taxon>
        <taxon>Thermoproteota</taxon>
        <taxon>Thermoprotei</taxon>
        <taxon>Desulfurococcales</taxon>
        <taxon>Desulfurococcaceae</taxon>
        <taxon>Ignisphaera</taxon>
    </lineage>
</organism>
<dbReference type="HOGENOM" id="CLU_1590867_0_0_2"/>
<proteinExistence type="predicted"/>
<dbReference type="EMBL" id="CP002098">
    <property type="protein sequence ID" value="ADM26903.1"/>
    <property type="molecule type" value="Genomic_DNA"/>
</dbReference>
<sequence>MLMADNVKRVVMMIAKILRDINIVNGVEPSDLMYRVAVQKIGYLLQKIGGEDLGLRFEWLTMGPYSRSLQNHYYTIARLISNGDIELVEHDLQIVNRVEHFISMLREAIGYLDIQLLEIVASLIMICTDIYPKVDDPANELINRKRNVSRDIVERVLHFLKGNGICV</sequence>
<dbReference type="BioCyc" id="IAGG583356:GHAH-54-MONOMER"/>
<accession>E0SPG0</accession>
<protein>
    <submittedName>
        <fullName evidence="1">Uncharacterized protein</fullName>
    </submittedName>
</protein>
<keyword evidence="2" id="KW-1185">Reference proteome</keyword>
<dbReference type="AlphaFoldDB" id="E0SPG0"/>
<reference evidence="1 2" key="1">
    <citation type="journal article" date="2010" name="Stand. Genomic Sci.">
        <title>Complete genome sequence of Ignisphaera aggregans type strain (AQ1.S1).</title>
        <authorList>
            <person name="Goker M."/>
            <person name="Held B."/>
            <person name="Lapidus A."/>
            <person name="Nolan M."/>
            <person name="Spring S."/>
            <person name="Yasawong M."/>
            <person name="Lucas S."/>
            <person name="Glavina Del Rio T."/>
            <person name="Tice H."/>
            <person name="Cheng J.F."/>
            <person name="Goodwin L."/>
            <person name="Tapia R."/>
            <person name="Pitluck S."/>
            <person name="Liolios K."/>
            <person name="Ivanova N."/>
            <person name="Mavromatis K."/>
            <person name="Mikhailova N."/>
            <person name="Pati A."/>
            <person name="Chen A."/>
            <person name="Palaniappan K."/>
            <person name="Brambilla E."/>
            <person name="Land M."/>
            <person name="Hauser L."/>
            <person name="Chang Y.J."/>
            <person name="Jeffries C.D."/>
            <person name="Brettin T."/>
            <person name="Detter J.C."/>
            <person name="Han C."/>
            <person name="Rohde M."/>
            <person name="Sikorski J."/>
            <person name="Woyke T."/>
            <person name="Bristow J."/>
            <person name="Eisen J.A."/>
            <person name="Markowitz V."/>
            <person name="Hugenholtz P."/>
            <person name="Kyrpides N.C."/>
            <person name="Klenk H.P."/>
        </authorList>
    </citation>
    <scope>NUCLEOTIDE SEQUENCE [LARGE SCALE GENOMIC DNA]</scope>
    <source>
        <strain evidence="2">DSM 17230 / JCM 13409 / AQ1.S1</strain>
    </source>
</reference>
<name>E0SPG0_IGNAA</name>
<dbReference type="KEGG" id="iag:Igag_0050"/>
<evidence type="ECO:0000313" key="1">
    <source>
        <dbReference type="EMBL" id="ADM26903.1"/>
    </source>
</evidence>
<dbReference type="Proteomes" id="UP000001304">
    <property type="component" value="Chromosome"/>
</dbReference>
<gene>
    <name evidence="1" type="ordered locus">Igag_0050</name>
</gene>
<evidence type="ECO:0000313" key="2">
    <source>
        <dbReference type="Proteomes" id="UP000001304"/>
    </source>
</evidence>